<sequence length="264" mass="27180">MRGRLCTKGTRIMATRRQARSIGRGGSKAGQSARLSNAETATTTADDSVPVSQTLAVDDGTVSVSTLDVAATEPEALPVSETLRAPETLMETVSPDALLTGQGVADVIHAAPETAPAGYAPSQDSPPATDVVTAATEQEATSHTPTGNSPQGESEAAEDSLLPAEIESAIASAQDLASPPTNTVAVTASAFTEITAANDTLTTYVRNESIATFAHWRALSTAKNPADALRLQVTEMQRAADASLSCIASLARRAGRIAATLRRP</sequence>
<name>A0AAV4Z3Y1_9HYPH</name>
<dbReference type="EMBL" id="BPQF01000007">
    <property type="protein sequence ID" value="GJD38617.1"/>
    <property type="molecule type" value="Genomic_DNA"/>
</dbReference>
<dbReference type="Proteomes" id="UP001055307">
    <property type="component" value="Unassembled WGS sequence"/>
</dbReference>
<keyword evidence="3" id="KW-1185">Reference proteome</keyword>
<comment type="caution">
    <text evidence="2">The sequence shown here is derived from an EMBL/GenBank/DDBJ whole genome shotgun (WGS) entry which is preliminary data.</text>
</comment>
<reference evidence="2" key="2">
    <citation type="submission" date="2021-08" db="EMBL/GenBank/DDBJ databases">
        <authorList>
            <person name="Tani A."/>
            <person name="Ola A."/>
            <person name="Ogura Y."/>
            <person name="Katsura K."/>
            <person name="Hayashi T."/>
        </authorList>
    </citation>
    <scope>NUCLEOTIDE SEQUENCE</scope>
    <source>
        <strain evidence="2">DSM 21893</strain>
    </source>
</reference>
<accession>A0AAV4Z3Y1</accession>
<organism evidence="2 3">
    <name type="scientific">Methylobacterium bullatum</name>
    <dbReference type="NCBI Taxonomy" id="570505"/>
    <lineage>
        <taxon>Bacteria</taxon>
        <taxon>Pseudomonadati</taxon>
        <taxon>Pseudomonadota</taxon>
        <taxon>Alphaproteobacteria</taxon>
        <taxon>Hyphomicrobiales</taxon>
        <taxon>Methylobacteriaceae</taxon>
        <taxon>Methylobacterium</taxon>
    </lineage>
</organism>
<evidence type="ECO:0000313" key="2">
    <source>
        <dbReference type="EMBL" id="GJD38617.1"/>
    </source>
</evidence>
<reference evidence="2" key="1">
    <citation type="journal article" date="2016" name="Front. Microbiol.">
        <title>Genome Sequence of the Piezophilic, Mesophilic Sulfate-Reducing Bacterium Desulfovibrio indicus J2T.</title>
        <authorList>
            <person name="Cao J."/>
            <person name="Maignien L."/>
            <person name="Shao Z."/>
            <person name="Alain K."/>
            <person name="Jebbar M."/>
        </authorList>
    </citation>
    <scope>NUCLEOTIDE SEQUENCE</scope>
    <source>
        <strain evidence="2">DSM 21893</strain>
    </source>
</reference>
<feature type="region of interest" description="Disordered" evidence="1">
    <location>
        <begin position="115"/>
        <end position="160"/>
    </location>
</feature>
<feature type="compositionally biased region" description="Polar residues" evidence="1">
    <location>
        <begin position="29"/>
        <end position="46"/>
    </location>
</feature>
<feature type="region of interest" description="Disordered" evidence="1">
    <location>
        <begin position="18"/>
        <end position="46"/>
    </location>
</feature>
<evidence type="ECO:0000256" key="1">
    <source>
        <dbReference type="SAM" id="MobiDB-lite"/>
    </source>
</evidence>
<proteinExistence type="predicted"/>
<evidence type="ECO:0008006" key="4">
    <source>
        <dbReference type="Google" id="ProtNLM"/>
    </source>
</evidence>
<dbReference type="AlphaFoldDB" id="A0AAV4Z3Y1"/>
<gene>
    <name evidence="2" type="ORF">OICFNHDK_1062</name>
</gene>
<evidence type="ECO:0000313" key="3">
    <source>
        <dbReference type="Proteomes" id="UP001055307"/>
    </source>
</evidence>
<protein>
    <recommendedName>
        <fullName evidence="4">Phasin domain-containing protein</fullName>
    </recommendedName>
</protein>
<feature type="compositionally biased region" description="Polar residues" evidence="1">
    <location>
        <begin position="135"/>
        <end position="152"/>
    </location>
</feature>